<name>A0A9W7LD36_9STRA</name>
<accession>A0A9W7LD36</accession>
<evidence type="ECO:0000313" key="2">
    <source>
        <dbReference type="EMBL" id="GMI46119.1"/>
    </source>
</evidence>
<evidence type="ECO:0000313" key="3">
    <source>
        <dbReference type="Proteomes" id="UP001165065"/>
    </source>
</evidence>
<dbReference type="InterPro" id="IPR004344">
    <property type="entry name" value="TTL/TTLL_fam"/>
</dbReference>
<dbReference type="PANTHER" id="PTHR47551">
    <property type="entry name" value="TUBULIN--TYROSINE LIGASE PBY1-RELATED"/>
    <property type="match status" value="1"/>
</dbReference>
<keyword evidence="3" id="KW-1185">Reference proteome</keyword>
<dbReference type="Pfam" id="PF03133">
    <property type="entry name" value="TTL"/>
    <property type="match status" value="1"/>
</dbReference>
<protein>
    <submittedName>
        <fullName evidence="2">Uncharacterized protein</fullName>
    </submittedName>
</protein>
<sequence length="418" mass="46407">MEESIEDQAEIVAPKAVVPKAGGPSSHELGHFWSSINWKAVMARKIVAPRMFMRSGLIRKDLLPTFAGEKDHPTTAVVENDEELRDFFKGEAGSGRRYVVKYSDSSNAYGMSFVDCGTQAGMDAGVMKVAKDMRVDNDKRVVQEYIEPLLIRDWKGGVKGGQGDLGGGEGLHKFHIRALLLVVGDMDVYLFDECRVLIAPEVYKEGLVVGGRAVGTKESRVEGEGGSEGGVDDEVDKALHAHVTNQSFNKLHKSYDERKHNVALHECDELGRGDNDEGGEGVFKEKGVWEQIRGICTRLFKKLSKDKRKFMTLVNTWELFGLDFLVDGSGKVWVLEANPEPSMKMFGMKRIDIEGKDPLSNVPDGYVPVYSRRKEQAMERMKAMAAEYRREKEAAKEVRGLEEVGPTGGERTGGEEVD</sequence>
<dbReference type="GO" id="GO:0000932">
    <property type="term" value="C:P-body"/>
    <property type="evidence" value="ECO:0007669"/>
    <property type="project" value="TreeGrafter"/>
</dbReference>
<organism evidence="2 3">
    <name type="scientific">Triparma columacea</name>
    <dbReference type="NCBI Taxonomy" id="722753"/>
    <lineage>
        <taxon>Eukaryota</taxon>
        <taxon>Sar</taxon>
        <taxon>Stramenopiles</taxon>
        <taxon>Ochrophyta</taxon>
        <taxon>Bolidophyceae</taxon>
        <taxon>Parmales</taxon>
        <taxon>Triparmaceae</taxon>
        <taxon>Triparma</taxon>
    </lineage>
</organism>
<dbReference type="AlphaFoldDB" id="A0A9W7LD36"/>
<dbReference type="OrthoDB" id="202825at2759"/>
<dbReference type="Gene3D" id="3.30.470.20">
    <property type="entry name" value="ATP-grasp fold, B domain"/>
    <property type="match status" value="1"/>
</dbReference>
<dbReference type="Proteomes" id="UP001165065">
    <property type="component" value="Unassembled WGS sequence"/>
</dbReference>
<dbReference type="SUPFAM" id="SSF56059">
    <property type="entry name" value="Glutathione synthetase ATP-binding domain-like"/>
    <property type="match status" value="1"/>
</dbReference>
<feature type="region of interest" description="Disordered" evidence="1">
    <location>
        <begin position="395"/>
        <end position="418"/>
    </location>
</feature>
<comment type="caution">
    <text evidence="2">The sequence shown here is derived from an EMBL/GenBank/DDBJ whole genome shotgun (WGS) entry which is preliminary data.</text>
</comment>
<reference evidence="3" key="1">
    <citation type="journal article" date="2023" name="Commun. Biol.">
        <title>Genome analysis of Parmales, the sister group of diatoms, reveals the evolutionary specialization of diatoms from phago-mixotrophs to photoautotrophs.</title>
        <authorList>
            <person name="Ban H."/>
            <person name="Sato S."/>
            <person name="Yoshikawa S."/>
            <person name="Yamada K."/>
            <person name="Nakamura Y."/>
            <person name="Ichinomiya M."/>
            <person name="Sato N."/>
            <person name="Blanc-Mathieu R."/>
            <person name="Endo H."/>
            <person name="Kuwata A."/>
            <person name="Ogata H."/>
        </authorList>
    </citation>
    <scope>NUCLEOTIDE SEQUENCE [LARGE SCALE GENOMIC DNA]</scope>
</reference>
<dbReference type="InterPro" id="IPR027746">
    <property type="entry name" value="TTL"/>
</dbReference>
<dbReference type="PANTHER" id="PTHR47551:SF1">
    <property type="entry name" value="TUBULIN--TYROSINE LIGASE PBY1-RELATED"/>
    <property type="match status" value="1"/>
</dbReference>
<gene>
    <name evidence="2" type="ORF">TrCOL_g4974</name>
</gene>
<proteinExistence type="predicted"/>
<dbReference type="EMBL" id="BRYA01000281">
    <property type="protein sequence ID" value="GMI46119.1"/>
    <property type="molecule type" value="Genomic_DNA"/>
</dbReference>
<evidence type="ECO:0000256" key="1">
    <source>
        <dbReference type="SAM" id="MobiDB-lite"/>
    </source>
</evidence>